<dbReference type="Proteomes" id="UP000034290">
    <property type="component" value="Unassembled WGS sequence"/>
</dbReference>
<keyword evidence="1" id="KW-0131">Cell cycle</keyword>
<gene>
    <name evidence="1" type="ORF">UY81_C0008G0006</name>
</gene>
<dbReference type="AlphaFoldDB" id="A0A0G2AVM1"/>
<dbReference type="SUPFAM" id="SSF53067">
    <property type="entry name" value="Actin-like ATPase domain"/>
    <property type="match status" value="1"/>
</dbReference>
<comment type="caution">
    <text evidence="1">The sequence shown here is derived from an EMBL/GenBank/DDBJ whole genome shotgun (WGS) entry which is preliminary data.</text>
</comment>
<proteinExistence type="predicted"/>
<dbReference type="EMBL" id="LCRM01000008">
    <property type="protein sequence ID" value="KKW36954.1"/>
    <property type="molecule type" value="Genomic_DNA"/>
</dbReference>
<accession>A0A0G2AVM1</accession>
<protein>
    <submittedName>
        <fullName evidence="1">Cell division protein ftsA</fullName>
    </submittedName>
</protein>
<dbReference type="GO" id="GO:0051301">
    <property type="term" value="P:cell division"/>
    <property type="evidence" value="ECO:0007669"/>
    <property type="project" value="UniProtKB-KW"/>
</dbReference>
<name>A0A0G2AVM1_9BACT</name>
<evidence type="ECO:0000313" key="1">
    <source>
        <dbReference type="EMBL" id="KKW36954.1"/>
    </source>
</evidence>
<organism evidence="1 2">
    <name type="scientific">Candidatus Giovannonibacteria bacterium GW2011_GWA2_53_7</name>
    <dbReference type="NCBI Taxonomy" id="1618650"/>
    <lineage>
        <taxon>Bacteria</taxon>
        <taxon>Candidatus Giovannoniibacteriota</taxon>
    </lineage>
</organism>
<evidence type="ECO:0000313" key="2">
    <source>
        <dbReference type="Proteomes" id="UP000034290"/>
    </source>
</evidence>
<dbReference type="InterPro" id="IPR043129">
    <property type="entry name" value="ATPase_NBD"/>
</dbReference>
<keyword evidence="1" id="KW-0132">Cell division</keyword>
<sequence length="122" mass="12716">MNARLEDMFALVIAHLKKIGKHELLPAGIVLTGGGSGIQTLEDFARASMRLPARIPNTSQALLLADGSSGITEGDTSWFVAYGLCIMGASNKDSGALGGSGNRASAGALWETVKNTLKQFLP</sequence>
<dbReference type="Gene3D" id="3.30.420.40">
    <property type="match status" value="1"/>
</dbReference>
<reference evidence="1 2" key="1">
    <citation type="journal article" date="2015" name="Nature">
        <title>rRNA introns, odd ribosomes, and small enigmatic genomes across a large radiation of phyla.</title>
        <authorList>
            <person name="Brown C.T."/>
            <person name="Hug L.A."/>
            <person name="Thomas B.C."/>
            <person name="Sharon I."/>
            <person name="Castelle C.J."/>
            <person name="Singh A."/>
            <person name="Wilkins M.J."/>
            <person name="Williams K.H."/>
            <person name="Banfield J.F."/>
        </authorList>
    </citation>
    <scope>NUCLEOTIDE SEQUENCE [LARGE SCALE GENOMIC DNA]</scope>
</reference>